<dbReference type="EMBL" id="BARV01032147">
    <property type="protein sequence ID" value="GAI32647.1"/>
    <property type="molecule type" value="Genomic_DNA"/>
</dbReference>
<organism evidence="3">
    <name type="scientific">marine sediment metagenome</name>
    <dbReference type="NCBI Taxonomy" id="412755"/>
    <lineage>
        <taxon>unclassified sequences</taxon>
        <taxon>metagenomes</taxon>
        <taxon>ecological metagenomes</taxon>
    </lineage>
</organism>
<protein>
    <recommendedName>
        <fullName evidence="1">CO-methylating acetyl-CoA synthase</fullName>
        <ecNumber evidence="1">2.3.1.169</ecNumber>
    </recommendedName>
</protein>
<dbReference type="GO" id="GO:0006084">
    <property type="term" value="P:acetyl-CoA metabolic process"/>
    <property type="evidence" value="ECO:0007669"/>
    <property type="project" value="InterPro"/>
</dbReference>
<evidence type="ECO:0000313" key="3">
    <source>
        <dbReference type="EMBL" id="GAI32647.1"/>
    </source>
</evidence>
<name>X1MLY7_9ZZZZ</name>
<keyword evidence="2" id="KW-0808">Transferase</keyword>
<gene>
    <name evidence="3" type="ORF">S06H3_50734</name>
</gene>
<feature type="non-terminal residue" evidence="3">
    <location>
        <position position="80"/>
    </location>
</feature>
<dbReference type="EC" id="2.3.1.169" evidence="1"/>
<dbReference type="InterPro" id="IPR004461">
    <property type="entry name" value="CO_DH/Ac-CoA_synth_bsu"/>
</dbReference>
<dbReference type="AlphaFoldDB" id="X1MLY7"/>
<dbReference type="GO" id="GO:0043885">
    <property type="term" value="F:anaerobic carbon-monoxide dehydrogenase activity"/>
    <property type="evidence" value="ECO:0007669"/>
    <property type="project" value="InterPro"/>
</dbReference>
<dbReference type="PANTHER" id="PTHR42281">
    <property type="match status" value="1"/>
</dbReference>
<accession>X1MLY7</accession>
<sequence length="80" mass="8581">MGDFSRYLIGRSSTKDSSKAGGEDIYLECGGGRTPMVEWVTSKRMEEVEDGKIEVIGPEMTDVPAGSKLPMAIAVEVAGR</sequence>
<dbReference type="Gene3D" id="3.30.1650.10">
    <property type="entry name" value="Bifunctional carbon monoxide dehydrogenase/acetyl-coa synthase(codh/acs), Chain M, domain 3"/>
    <property type="match status" value="1"/>
</dbReference>
<dbReference type="GO" id="GO:0043884">
    <property type="term" value="F:CO-methylating acetyl-CoA synthase activity"/>
    <property type="evidence" value="ECO:0007669"/>
    <property type="project" value="UniProtKB-EC"/>
</dbReference>
<reference evidence="3" key="1">
    <citation type="journal article" date="2014" name="Front. Microbiol.">
        <title>High frequency of phylogenetically diverse reductive dehalogenase-homologous genes in deep subseafloor sedimentary metagenomes.</title>
        <authorList>
            <person name="Kawai M."/>
            <person name="Futagami T."/>
            <person name="Toyoda A."/>
            <person name="Takaki Y."/>
            <person name="Nishi S."/>
            <person name="Hori S."/>
            <person name="Arai W."/>
            <person name="Tsubouchi T."/>
            <person name="Morono Y."/>
            <person name="Uchiyama I."/>
            <person name="Ito T."/>
            <person name="Fujiyama A."/>
            <person name="Inagaki F."/>
            <person name="Takami H."/>
        </authorList>
    </citation>
    <scope>NUCLEOTIDE SEQUENCE</scope>
    <source>
        <strain evidence="3">Expedition CK06-06</strain>
    </source>
</reference>
<dbReference type="Pfam" id="PF03598">
    <property type="entry name" value="CdhC"/>
    <property type="match status" value="1"/>
</dbReference>
<dbReference type="PANTHER" id="PTHR42281:SF1">
    <property type="entry name" value="ACETYL-COA DECARBONYLASE_SYNTHASE COMPLEX SUBUNIT BETA 1"/>
    <property type="match status" value="1"/>
</dbReference>
<dbReference type="InterPro" id="IPR011254">
    <property type="entry name" value="Prismane-like_sf"/>
</dbReference>
<evidence type="ECO:0000256" key="2">
    <source>
        <dbReference type="ARBA" id="ARBA00022679"/>
    </source>
</evidence>
<dbReference type="InterPro" id="IPR038571">
    <property type="entry name" value="CO_DH/Ac-CoA_synth_bsu_3_sf"/>
</dbReference>
<proteinExistence type="predicted"/>
<evidence type="ECO:0000256" key="1">
    <source>
        <dbReference type="ARBA" id="ARBA00012244"/>
    </source>
</evidence>
<dbReference type="SUPFAM" id="SSF56821">
    <property type="entry name" value="Prismane protein-like"/>
    <property type="match status" value="1"/>
</dbReference>
<comment type="caution">
    <text evidence="3">The sequence shown here is derived from an EMBL/GenBank/DDBJ whole genome shotgun (WGS) entry which is preliminary data.</text>
</comment>